<dbReference type="PANTHER" id="PTHR40050">
    <property type="entry name" value="INNER SPORE COAT PROTEIN H"/>
    <property type="match status" value="1"/>
</dbReference>
<feature type="compositionally biased region" description="Acidic residues" evidence="1">
    <location>
        <begin position="73"/>
        <end position="83"/>
    </location>
</feature>
<dbReference type="PROSITE" id="PS51257">
    <property type="entry name" value="PROKAR_LIPOPROTEIN"/>
    <property type="match status" value="1"/>
</dbReference>
<dbReference type="Pfam" id="PF08757">
    <property type="entry name" value="CotH"/>
    <property type="match status" value="1"/>
</dbReference>
<accession>A0A2S9YJK2</accession>
<sequence>MMKPHWTTALVLPFALVGCTGATPVPGDAAGSDGHAGTDGFGDSGAEGAEGPEAEEGAADDDTSTGGTAEPDMPVEPELPSESDAENLFSHDYLPVYRITMHGADWPEAWDYLLDQLDPDDKCAKRPFIEADVAFENPWTGEVEHHEQVGFRVRGHDLPDKILSEPDERFGFKMSFVEYVPGRRFYSQRRLNFLSSERDDTLMRQCLVYDMMRDFEIPTARCNFASVYVNGDYVGVFAHVEERDDGSYVKNRFPDDPKGSLYEFGDCWGDEENVLVDLGPDVGPYAETYQLEAGTVDTDILTDLIPFSHCASAPHQEFVGCIEAHIQLDEWHRAMASILSIPEMDGWAASSSNFLLYNYGPKGEPRRFVVFPWDVDRAFKDTCEENDDEDGNLSGPCHILGQSWEDGTSPVLVDRLREPPFRAGFCAAVQAFVDQHYNPEAITARVTDLRTRPRLAAKPFEGVTTPSMEYLVQHDPLWDHARFMDGVHDLVEVRAPARYAALLDQLIECEVSPLVAN</sequence>
<organism evidence="3 4">
    <name type="scientific">Enhygromyxa salina</name>
    <dbReference type="NCBI Taxonomy" id="215803"/>
    <lineage>
        <taxon>Bacteria</taxon>
        <taxon>Pseudomonadati</taxon>
        <taxon>Myxococcota</taxon>
        <taxon>Polyangia</taxon>
        <taxon>Nannocystales</taxon>
        <taxon>Nannocystaceae</taxon>
        <taxon>Enhygromyxa</taxon>
    </lineage>
</organism>
<feature type="compositionally biased region" description="Acidic residues" evidence="1">
    <location>
        <begin position="50"/>
        <end position="63"/>
    </location>
</feature>
<dbReference type="AlphaFoldDB" id="A0A2S9YJK2"/>
<protein>
    <submittedName>
        <fullName evidence="3">Inner spore coat protein H</fullName>
    </submittedName>
</protein>
<dbReference type="EMBL" id="PVNL01000096">
    <property type="protein sequence ID" value="PRQ05240.1"/>
    <property type="molecule type" value="Genomic_DNA"/>
</dbReference>
<evidence type="ECO:0000256" key="1">
    <source>
        <dbReference type="SAM" id="MobiDB-lite"/>
    </source>
</evidence>
<keyword evidence="3" id="KW-0167">Capsid protein</keyword>
<keyword evidence="3" id="KW-0946">Virion</keyword>
<evidence type="ECO:0000256" key="2">
    <source>
        <dbReference type="SAM" id="SignalP"/>
    </source>
</evidence>
<reference evidence="3 4" key="1">
    <citation type="submission" date="2018-03" db="EMBL/GenBank/DDBJ databases">
        <title>Draft Genome Sequences of the Obligatory Marine Myxobacteria Enhygromyxa salina SWB007.</title>
        <authorList>
            <person name="Poehlein A."/>
            <person name="Moghaddam J.A."/>
            <person name="Harms H."/>
            <person name="Alanjari M."/>
            <person name="Koenig G.M."/>
            <person name="Daniel R."/>
            <person name="Schaeberle T.F."/>
        </authorList>
    </citation>
    <scope>NUCLEOTIDE SEQUENCE [LARGE SCALE GENOMIC DNA]</scope>
    <source>
        <strain evidence="3 4">SWB007</strain>
    </source>
</reference>
<dbReference type="OrthoDB" id="5481761at2"/>
<evidence type="ECO:0000313" key="4">
    <source>
        <dbReference type="Proteomes" id="UP000238823"/>
    </source>
</evidence>
<dbReference type="Proteomes" id="UP000238823">
    <property type="component" value="Unassembled WGS sequence"/>
</dbReference>
<feature type="region of interest" description="Disordered" evidence="1">
    <location>
        <begin position="28"/>
        <end position="83"/>
    </location>
</feature>
<keyword evidence="2" id="KW-0732">Signal</keyword>
<feature type="chain" id="PRO_5015696425" evidence="2">
    <location>
        <begin position="23"/>
        <end position="517"/>
    </location>
</feature>
<evidence type="ECO:0000313" key="3">
    <source>
        <dbReference type="EMBL" id="PRQ05240.1"/>
    </source>
</evidence>
<name>A0A2S9YJK2_9BACT</name>
<dbReference type="PANTHER" id="PTHR40050:SF1">
    <property type="entry name" value="INNER SPORE COAT PROTEIN H"/>
    <property type="match status" value="1"/>
</dbReference>
<feature type="signal peptide" evidence="2">
    <location>
        <begin position="1"/>
        <end position="22"/>
    </location>
</feature>
<comment type="caution">
    <text evidence="3">The sequence shown here is derived from an EMBL/GenBank/DDBJ whole genome shotgun (WGS) entry which is preliminary data.</text>
</comment>
<dbReference type="InterPro" id="IPR014867">
    <property type="entry name" value="Spore_coat_CotH_CotH2/3/7"/>
</dbReference>
<gene>
    <name evidence="3" type="primary">cotH_5</name>
    <name evidence="3" type="ORF">ENSA7_46900</name>
</gene>
<proteinExistence type="predicted"/>